<keyword evidence="3" id="KW-0732">Signal</keyword>
<feature type="non-terminal residue" evidence="4">
    <location>
        <position position="1"/>
    </location>
</feature>
<feature type="region of interest" description="Disordered" evidence="2">
    <location>
        <begin position="265"/>
        <end position="327"/>
    </location>
</feature>
<evidence type="ECO:0000256" key="2">
    <source>
        <dbReference type="SAM" id="MobiDB-lite"/>
    </source>
</evidence>
<dbReference type="InterPro" id="IPR017441">
    <property type="entry name" value="Protein_kinase_ATP_BS"/>
</dbReference>
<feature type="region of interest" description="Disordered" evidence="2">
    <location>
        <begin position="375"/>
        <end position="402"/>
    </location>
</feature>
<keyword evidence="1" id="KW-0547">Nucleotide-binding</keyword>
<evidence type="ECO:0000256" key="3">
    <source>
        <dbReference type="SAM" id="SignalP"/>
    </source>
</evidence>
<dbReference type="Proteomes" id="UP001165090">
    <property type="component" value="Unassembled WGS sequence"/>
</dbReference>
<feature type="compositionally biased region" description="Polar residues" evidence="2">
    <location>
        <begin position="648"/>
        <end position="659"/>
    </location>
</feature>
<evidence type="ECO:0000313" key="5">
    <source>
        <dbReference type="Proteomes" id="UP001165090"/>
    </source>
</evidence>
<feature type="chain" id="PRO_5046378386" evidence="3">
    <location>
        <begin position="24"/>
        <end position="907"/>
    </location>
</feature>
<keyword evidence="5" id="KW-1185">Reference proteome</keyword>
<reference evidence="4 5" key="1">
    <citation type="journal article" date="2023" name="IScience">
        <title>Expanded male sex-determining region conserved during the evolution of homothallism in the green alga Volvox.</title>
        <authorList>
            <person name="Yamamoto K."/>
            <person name="Matsuzaki R."/>
            <person name="Mahakham W."/>
            <person name="Heman W."/>
            <person name="Sekimoto H."/>
            <person name="Kawachi M."/>
            <person name="Minakuchi Y."/>
            <person name="Toyoda A."/>
            <person name="Nozaki H."/>
        </authorList>
    </citation>
    <scope>NUCLEOTIDE SEQUENCE [LARGE SCALE GENOMIC DNA]</scope>
    <source>
        <strain evidence="4 5">NIES-4468</strain>
    </source>
</reference>
<sequence length="907" mass="94415">RTVPFVDFVRLALLLSIIWLHLQEPAIFEVGCLGAPTKDSTGASTPSDPSASIPAFPRDCAAELNAMICYPRLGTFAAVPLMYGKRLMGALWIAIVVPNADGDITRTTAIDVNSQLRCVASGPSGPPSNTKGSWREEAARSQTLLGNTAALGQLGLSTSMALALAAGGDIDYISWLATCVRRLASCATLHTLIAGVCSTISRHVRLRFHADVAVQAALVPEADSTVAFMLCSETKAAGGSPGPGGIVGGPGPGGAPCSRLLNRAASNGRRTATDSSRAGAAASEMARQPAGGDPNPGSGSRSGYASVSAFGPRNGVTGKPSRMPAHRAPPRALLPVDCAIIAIETSCGTDVASHSATTTSTATTAAVTTIDTIQPQGLGSGGGGSGIAPSPASQQEGCCPERTEDQKANGCYTIRICPSAGPGHIQYMSAKPFHLSHTLLSRLVSNAVAHRPSLHVPVGIIVPDTARHVTDVRQPSRDVCMLIGSMAGSIWQQNGSPGGFSGGFVDQSVSRRGPGSLMLLAMEVARGGCMLALYVAFPNLMPQPLLTAARESCEQLLRHMLVALVRHKLQTSEIGPNLDTLRLGVPGSYVSIGHVRDHIDQRGLSMASSFTTSPSPKPISSNVCELQLSQPADGKQELEAHLDGISLRTTMPGSSTSAGCSRGGTELLPQPYLTSKSSPLQPNGNQQQQFNLHPHHRGMDPANESSACWASHEESPAKMKMPALLPARKLQQPHSRYLNPFQGNGMAVREGSAGGSSSMGNRAATAGIMSGAQPHVLTSIFNTSDVINNNTGLFGRSQATILNNGMLDSSLEDEEIPTVVQEAMMTVHGLDDTWGMRGMMGTLVESIMTTLKDNISELVGEAPNSGEASNARAKEGLEDLDLSHLLGYGANGAVFKGMLGTVPVAIK</sequence>
<dbReference type="PROSITE" id="PS00107">
    <property type="entry name" value="PROTEIN_KINASE_ATP"/>
    <property type="match status" value="1"/>
</dbReference>
<comment type="caution">
    <text evidence="4">The sequence shown here is derived from an EMBL/GenBank/DDBJ whole genome shotgun (WGS) entry which is preliminary data.</text>
</comment>
<evidence type="ECO:0000313" key="4">
    <source>
        <dbReference type="EMBL" id="GLI66868.1"/>
    </source>
</evidence>
<proteinExistence type="predicted"/>
<evidence type="ECO:0000256" key="1">
    <source>
        <dbReference type="PROSITE-ProRule" id="PRU10141"/>
    </source>
</evidence>
<accession>A0ABQ5SBN2</accession>
<feature type="compositionally biased region" description="Polar residues" evidence="2">
    <location>
        <begin position="672"/>
        <end position="687"/>
    </location>
</feature>
<protein>
    <submittedName>
        <fullName evidence="4">Uncharacterized protein</fullName>
    </submittedName>
</protein>
<name>A0ABQ5SBN2_9CHLO</name>
<feature type="region of interest" description="Disordered" evidence="2">
    <location>
        <begin position="648"/>
        <end position="687"/>
    </location>
</feature>
<feature type="compositionally biased region" description="Polar residues" evidence="2">
    <location>
        <begin position="265"/>
        <end position="276"/>
    </location>
</feature>
<keyword evidence="1" id="KW-0067">ATP-binding</keyword>
<dbReference type="EMBL" id="BSDZ01000044">
    <property type="protein sequence ID" value="GLI66868.1"/>
    <property type="molecule type" value="Genomic_DNA"/>
</dbReference>
<organism evidence="4 5">
    <name type="scientific">Volvox africanus</name>
    <dbReference type="NCBI Taxonomy" id="51714"/>
    <lineage>
        <taxon>Eukaryota</taxon>
        <taxon>Viridiplantae</taxon>
        <taxon>Chlorophyta</taxon>
        <taxon>core chlorophytes</taxon>
        <taxon>Chlorophyceae</taxon>
        <taxon>CS clade</taxon>
        <taxon>Chlamydomonadales</taxon>
        <taxon>Volvocaceae</taxon>
        <taxon>Volvox</taxon>
    </lineage>
</organism>
<gene>
    <name evidence="4" type="ORF">VaNZ11_010859</name>
</gene>
<feature type="signal peptide" evidence="3">
    <location>
        <begin position="1"/>
        <end position="23"/>
    </location>
</feature>
<feature type="binding site" evidence="1">
    <location>
        <position position="907"/>
    </location>
    <ligand>
        <name>ATP</name>
        <dbReference type="ChEBI" id="CHEBI:30616"/>
    </ligand>
</feature>
<feature type="non-terminal residue" evidence="4">
    <location>
        <position position="907"/>
    </location>
</feature>